<proteinExistence type="predicted"/>
<accession>A0A2S8BAI3</accession>
<dbReference type="EMBL" id="PHFW01000001">
    <property type="protein sequence ID" value="PQM29421.1"/>
    <property type="molecule type" value="Genomic_DNA"/>
</dbReference>
<feature type="chain" id="PRO_5015627762" evidence="2">
    <location>
        <begin position="17"/>
        <end position="186"/>
    </location>
</feature>
<organism evidence="3 4">
    <name type="scientific">Sphingopyxis lindanitolerans</name>
    <dbReference type="NCBI Taxonomy" id="2054227"/>
    <lineage>
        <taxon>Bacteria</taxon>
        <taxon>Pseudomonadati</taxon>
        <taxon>Pseudomonadota</taxon>
        <taxon>Alphaproteobacteria</taxon>
        <taxon>Sphingomonadales</taxon>
        <taxon>Sphingomonadaceae</taxon>
        <taxon>Sphingopyxis</taxon>
    </lineage>
</organism>
<gene>
    <name evidence="3" type="ORF">CVO77_00335</name>
</gene>
<keyword evidence="4" id="KW-1185">Reference proteome</keyword>
<sequence>MATASTLLACASSSLAAAGLTALYFRSRLSAARASANLFRQWWERDSARMIIAEAQVDLTRQQRIDAGKLSHKAEREVIDARTEDLRLCNVARKSHPLEGALAAPTSPAREGCGPSAPFSKIPAGVQQPGKRAERSHERRSHRQDAEGPSYPTRLAKGDSIDPECRLAKPRGVIPPLLTNTTMKGA</sequence>
<evidence type="ECO:0000313" key="3">
    <source>
        <dbReference type="EMBL" id="PQM29421.1"/>
    </source>
</evidence>
<dbReference type="Proteomes" id="UP000238954">
    <property type="component" value="Chromosome"/>
</dbReference>
<evidence type="ECO:0000256" key="2">
    <source>
        <dbReference type="SAM" id="SignalP"/>
    </source>
</evidence>
<comment type="caution">
    <text evidence="3">The sequence shown here is derived from an EMBL/GenBank/DDBJ whole genome shotgun (WGS) entry which is preliminary data.</text>
</comment>
<protein>
    <submittedName>
        <fullName evidence="3">Uncharacterized protein</fullName>
    </submittedName>
</protein>
<dbReference type="AlphaFoldDB" id="A0A2S8BAI3"/>
<feature type="compositionally biased region" description="Basic and acidic residues" evidence="1">
    <location>
        <begin position="156"/>
        <end position="167"/>
    </location>
</feature>
<keyword evidence="2" id="KW-0732">Signal</keyword>
<dbReference type="RefSeq" id="WP_105997379.1">
    <property type="nucleotide sequence ID" value="NZ_CM009578.1"/>
</dbReference>
<name>A0A2S8BAI3_9SPHN</name>
<evidence type="ECO:0000313" key="4">
    <source>
        <dbReference type="Proteomes" id="UP000238954"/>
    </source>
</evidence>
<reference evidence="4" key="1">
    <citation type="submission" date="2017-11" db="EMBL/GenBank/DDBJ databases">
        <title>The complete genome sequence of Sphingopyxis pomeranensis sp. nov. strain WS5A3p.</title>
        <authorList>
            <person name="Kaminski M.A."/>
        </authorList>
    </citation>
    <scope>NUCLEOTIDE SEQUENCE [LARGE SCALE GENOMIC DNA]</scope>
    <source>
        <strain evidence="4">WS5A3p</strain>
    </source>
</reference>
<feature type="region of interest" description="Disordered" evidence="1">
    <location>
        <begin position="100"/>
        <end position="186"/>
    </location>
</feature>
<feature type="signal peptide" evidence="2">
    <location>
        <begin position="1"/>
        <end position="16"/>
    </location>
</feature>
<evidence type="ECO:0000256" key="1">
    <source>
        <dbReference type="SAM" id="MobiDB-lite"/>
    </source>
</evidence>